<comment type="subcellular location">
    <subcellularLocation>
        <location evidence="1">Cell membrane</location>
        <topology evidence="1">Single-pass membrane protein</topology>
    </subcellularLocation>
</comment>
<reference evidence="8" key="2">
    <citation type="journal article" date="2020" name="Microbiol. Resour. Announc.">
        <title>Complete Genome Sequence of Faecalibacillus intestinalis JCM 34082, Isolated from Feces from a Healthy Japanese Female.</title>
        <authorList>
            <person name="Sakamoto M."/>
            <person name="Ikeyama N."/>
            <person name="Toyoda A."/>
            <person name="Murakami T."/>
            <person name="Mori H."/>
            <person name="Ohkuma M."/>
        </authorList>
    </citation>
    <scope>NUCLEOTIDE SEQUENCE</scope>
    <source>
        <strain evidence="8">14EGH31</strain>
    </source>
</reference>
<evidence type="ECO:0000256" key="3">
    <source>
        <dbReference type="ARBA" id="ARBA00022692"/>
    </source>
</evidence>
<dbReference type="PANTHER" id="PTHR33885">
    <property type="entry name" value="PHAGE SHOCK PROTEIN C"/>
    <property type="match status" value="1"/>
</dbReference>
<evidence type="ECO:0000256" key="4">
    <source>
        <dbReference type="ARBA" id="ARBA00022989"/>
    </source>
</evidence>
<evidence type="ECO:0000313" key="10">
    <source>
        <dbReference type="EMBL" id="MCQ5061754.1"/>
    </source>
</evidence>
<proteinExistence type="predicted"/>
<dbReference type="Proteomes" id="UP001197827">
    <property type="component" value="Unassembled WGS sequence"/>
</dbReference>
<dbReference type="KEGG" id="fit:Fi14EGH31_25410"/>
<dbReference type="Proteomes" id="UP000240974">
    <property type="component" value="Unassembled WGS sequence"/>
</dbReference>
<gene>
    <name evidence="11" type="ORF">C7U54_08905</name>
    <name evidence="8" type="ORF">Fi14EGH31_25410</name>
    <name evidence="9" type="ORF">LJD74_02150</name>
    <name evidence="10" type="ORF">NE542_07945</name>
</gene>
<keyword evidence="12" id="KW-1185">Reference proteome</keyword>
<dbReference type="GeneID" id="70580983"/>
<reference evidence="9" key="4">
    <citation type="submission" date="2021-10" db="EMBL/GenBank/DDBJ databases">
        <title>Collection of gut derived symbiotic bacterial strains cultured from healthy donors.</title>
        <authorList>
            <person name="Lin H."/>
            <person name="Littmann E."/>
            <person name="Kohout C."/>
            <person name="Pamer E.G."/>
        </authorList>
    </citation>
    <scope>NUCLEOTIDE SEQUENCE</scope>
    <source>
        <strain evidence="9">DFI.5.2</strain>
    </source>
</reference>
<evidence type="ECO:0000259" key="7">
    <source>
        <dbReference type="Pfam" id="PF04024"/>
    </source>
</evidence>
<dbReference type="Pfam" id="PF04024">
    <property type="entry name" value="PspC"/>
    <property type="match status" value="1"/>
</dbReference>
<evidence type="ECO:0000313" key="9">
    <source>
        <dbReference type="EMBL" id="MCB8560809.1"/>
    </source>
</evidence>
<dbReference type="AlphaFoldDB" id="A0A2T3FYE2"/>
<evidence type="ECO:0000256" key="5">
    <source>
        <dbReference type="ARBA" id="ARBA00023136"/>
    </source>
</evidence>
<keyword evidence="3 6" id="KW-0812">Transmembrane</keyword>
<evidence type="ECO:0000313" key="11">
    <source>
        <dbReference type="EMBL" id="PST40263.1"/>
    </source>
</evidence>
<evidence type="ECO:0000256" key="2">
    <source>
        <dbReference type="ARBA" id="ARBA00022475"/>
    </source>
</evidence>
<keyword evidence="2" id="KW-1003">Cell membrane</keyword>
<accession>A0A2T3FYE2</accession>
<evidence type="ECO:0000313" key="12">
    <source>
        <dbReference type="Proteomes" id="UP000240974"/>
    </source>
</evidence>
<dbReference type="InterPro" id="IPR007168">
    <property type="entry name" value="Phageshock_PspC_N"/>
</dbReference>
<protein>
    <submittedName>
        <fullName evidence="11">PspC domain-containing protein</fullName>
    </submittedName>
</protein>
<dbReference type="PANTHER" id="PTHR33885:SF3">
    <property type="entry name" value="PHAGE SHOCK PROTEIN C"/>
    <property type="match status" value="1"/>
</dbReference>
<name>A0A2T3FYE2_9FIRM</name>
<organism evidence="11 12">
    <name type="scientific">Faecalibacillus intestinalis</name>
    <dbReference type="NCBI Taxonomy" id="1982626"/>
    <lineage>
        <taxon>Bacteria</taxon>
        <taxon>Bacillati</taxon>
        <taxon>Bacillota</taxon>
        <taxon>Erysipelotrichia</taxon>
        <taxon>Erysipelotrichales</taxon>
        <taxon>Coprobacillaceae</taxon>
        <taxon>Faecalibacillus</taxon>
    </lineage>
</organism>
<reference evidence="13" key="3">
    <citation type="submission" date="2020-09" db="EMBL/GenBank/DDBJ databases">
        <title>Complete genome sequencing of Faecalibacillus intestinalis strain 14EGH31.</title>
        <authorList>
            <person name="Sakamoto M."/>
            <person name="Murakami T."/>
            <person name="Mori H."/>
        </authorList>
    </citation>
    <scope>NUCLEOTIDE SEQUENCE [LARGE SCALE GENOMIC DNA]</scope>
    <source>
        <strain evidence="13">14EGH31</strain>
    </source>
</reference>
<reference evidence="10" key="5">
    <citation type="submission" date="2022-06" db="EMBL/GenBank/DDBJ databases">
        <title>Isolation of gut microbiota from human fecal samples.</title>
        <authorList>
            <person name="Pamer E.G."/>
            <person name="Barat B."/>
            <person name="Waligurski E."/>
            <person name="Medina S."/>
            <person name="Paddock L."/>
            <person name="Mostad J."/>
        </authorList>
    </citation>
    <scope>NUCLEOTIDE SEQUENCE</scope>
    <source>
        <strain evidence="10">DFI.6.24</strain>
    </source>
</reference>
<evidence type="ECO:0000313" key="8">
    <source>
        <dbReference type="EMBL" id="BCL58829.1"/>
    </source>
</evidence>
<dbReference type="Proteomes" id="UP001204814">
    <property type="component" value="Unassembled WGS sequence"/>
</dbReference>
<keyword evidence="5 6" id="KW-0472">Membrane</keyword>
<dbReference type="EMBL" id="JAJDKQ010000002">
    <property type="protein sequence ID" value="MCB8560809.1"/>
    <property type="molecule type" value="Genomic_DNA"/>
</dbReference>
<dbReference type="EMBL" id="JANGBO010000006">
    <property type="protein sequence ID" value="MCQ5061754.1"/>
    <property type="molecule type" value="Genomic_DNA"/>
</dbReference>
<evidence type="ECO:0000256" key="6">
    <source>
        <dbReference type="SAM" id="Phobius"/>
    </source>
</evidence>
<dbReference type="InterPro" id="IPR052027">
    <property type="entry name" value="PspC"/>
</dbReference>
<feature type="transmembrane region" description="Helical" evidence="6">
    <location>
        <begin position="31"/>
        <end position="57"/>
    </location>
</feature>
<evidence type="ECO:0000313" key="13">
    <source>
        <dbReference type="Proteomes" id="UP000593842"/>
    </source>
</evidence>
<dbReference type="GO" id="GO:0005886">
    <property type="term" value="C:plasma membrane"/>
    <property type="evidence" value="ECO:0007669"/>
    <property type="project" value="UniProtKB-SubCell"/>
</dbReference>
<dbReference type="EMBL" id="PYLQ01000012">
    <property type="protein sequence ID" value="PST40263.1"/>
    <property type="molecule type" value="Genomic_DNA"/>
</dbReference>
<dbReference type="Proteomes" id="UP000593842">
    <property type="component" value="Chromosome"/>
</dbReference>
<dbReference type="RefSeq" id="WP_022002677.1">
    <property type="nucleotide sequence ID" value="NZ_AP024085.1"/>
</dbReference>
<sequence length="62" mass="6606">MNKKLYRSTKDKVLAGVCGGLGEYFDVDPTLVRLACGLLCLYAGTGLLAYVVAACIIPVDPR</sequence>
<evidence type="ECO:0000256" key="1">
    <source>
        <dbReference type="ARBA" id="ARBA00004162"/>
    </source>
</evidence>
<reference evidence="11 12" key="1">
    <citation type="journal article" date="2019" name="Int. J. Syst. Evol. Microbiol.">
        <title>Faecalibacillus intestinalis gen. nov., sp. nov. and Faecalibacillus faecis sp. nov., isolated from human faeces.</title>
        <authorList>
            <person name="Seo B."/>
            <person name="Jeon K."/>
            <person name="Baek I."/>
            <person name="Lee Y.M."/>
            <person name="Baek K."/>
            <person name="Ko G."/>
        </authorList>
    </citation>
    <scope>NUCLEOTIDE SEQUENCE [LARGE SCALE GENOMIC DNA]</scope>
    <source>
        <strain evidence="11 12">SNUG30099</strain>
    </source>
</reference>
<dbReference type="EMBL" id="AP024085">
    <property type="protein sequence ID" value="BCL58829.1"/>
    <property type="molecule type" value="Genomic_DNA"/>
</dbReference>
<keyword evidence="4 6" id="KW-1133">Transmembrane helix</keyword>
<feature type="domain" description="Phage shock protein PspC N-terminal" evidence="7">
    <location>
        <begin position="3"/>
        <end position="59"/>
    </location>
</feature>